<evidence type="ECO:0000256" key="3">
    <source>
        <dbReference type="ARBA" id="ARBA00023163"/>
    </source>
</evidence>
<evidence type="ECO:0000256" key="2">
    <source>
        <dbReference type="ARBA" id="ARBA00023125"/>
    </source>
</evidence>
<proteinExistence type="predicted"/>
<dbReference type="SUPFAM" id="SSF48008">
    <property type="entry name" value="GntR ligand-binding domain-like"/>
    <property type="match status" value="1"/>
</dbReference>
<dbReference type="Gene3D" id="1.10.10.10">
    <property type="entry name" value="Winged helix-like DNA-binding domain superfamily/Winged helix DNA-binding domain"/>
    <property type="match status" value="1"/>
</dbReference>
<dbReference type="InterPro" id="IPR036388">
    <property type="entry name" value="WH-like_DNA-bd_sf"/>
</dbReference>
<dbReference type="InterPro" id="IPR011711">
    <property type="entry name" value="GntR_C"/>
</dbReference>
<sequence>MTSVMRKRKQKRALAGEIAEAIRSGGYRGGEWLRQIDLEEKFSATRFDVRAALDELVVLKAIEHVPNRGYRVAEIDTATLRHIRETRVVMETAAVPNIVAAVDAPTLARLRDLAEQFSAAAREGTRADQSRVNSEFHHLMYHLSGNPVMEEMIWNLRDRSRGSNVTVWISHEALLRSDRDHHAMLEALEARDAARLTELISGHILRNDP</sequence>
<gene>
    <name evidence="5" type="ORF">DWE98_20615</name>
</gene>
<dbReference type="OrthoDB" id="6087511at2"/>
<keyword evidence="6" id="KW-1185">Reference proteome</keyword>
<comment type="caution">
    <text evidence="5">The sequence shown here is derived from an EMBL/GenBank/DDBJ whole genome shotgun (WGS) entry which is preliminary data.</text>
</comment>
<dbReference type="Pfam" id="PF07729">
    <property type="entry name" value="FCD"/>
    <property type="match status" value="1"/>
</dbReference>
<dbReference type="InterPro" id="IPR008920">
    <property type="entry name" value="TF_FadR/GntR_C"/>
</dbReference>
<keyword evidence="1" id="KW-0805">Transcription regulation</keyword>
<dbReference type="Proteomes" id="UP000255207">
    <property type="component" value="Unassembled WGS sequence"/>
</dbReference>
<dbReference type="GO" id="GO:0003700">
    <property type="term" value="F:DNA-binding transcription factor activity"/>
    <property type="evidence" value="ECO:0007669"/>
    <property type="project" value="InterPro"/>
</dbReference>
<keyword evidence="3" id="KW-0804">Transcription</keyword>
<dbReference type="Pfam" id="PF00392">
    <property type="entry name" value="GntR"/>
    <property type="match status" value="1"/>
</dbReference>
<protein>
    <submittedName>
        <fullName evidence="5">GntR family transcriptional regulator</fullName>
    </submittedName>
</protein>
<evidence type="ECO:0000256" key="1">
    <source>
        <dbReference type="ARBA" id="ARBA00023015"/>
    </source>
</evidence>
<dbReference type="PANTHER" id="PTHR43537:SF24">
    <property type="entry name" value="GLUCONATE OPERON TRANSCRIPTIONAL REPRESSOR"/>
    <property type="match status" value="1"/>
</dbReference>
<evidence type="ECO:0000313" key="5">
    <source>
        <dbReference type="EMBL" id="RDJ21440.1"/>
    </source>
</evidence>
<dbReference type="GO" id="GO:0003677">
    <property type="term" value="F:DNA binding"/>
    <property type="evidence" value="ECO:0007669"/>
    <property type="project" value="UniProtKB-KW"/>
</dbReference>
<name>A0A370L1L0_9HYPH</name>
<organism evidence="5 6">
    <name type="scientific">Bosea caraganae</name>
    <dbReference type="NCBI Taxonomy" id="2763117"/>
    <lineage>
        <taxon>Bacteria</taxon>
        <taxon>Pseudomonadati</taxon>
        <taxon>Pseudomonadota</taxon>
        <taxon>Alphaproteobacteria</taxon>
        <taxon>Hyphomicrobiales</taxon>
        <taxon>Boseaceae</taxon>
        <taxon>Bosea</taxon>
    </lineage>
</organism>
<dbReference type="InterPro" id="IPR036390">
    <property type="entry name" value="WH_DNA-bd_sf"/>
</dbReference>
<keyword evidence="2" id="KW-0238">DNA-binding</keyword>
<dbReference type="PROSITE" id="PS50949">
    <property type="entry name" value="HTH_GNTR"/>
    <property type="match status" value="1"/>
</dbReference>
<dbReference type="AlphaFoldDB" id="A0A370L1L0"/>
<evidence type="ECO:0000259" key="4">
    <source>
        <dbReference type="PROSITE" id="PS50949"/>
    </source>
</evidence>
<dbReference type="EMBL" id="QQTP01000012">
    <property type="protein sequence ID" value="RDJ21440.1"/>
    <property type="molecule type" value="Genomic_DNA"/>
</dbReference>
<dbReference type="InterPro" id="IPR000524">
    <property type="entry name" value="Tscrpt_reg_HTH_GntR"/>
</dbReference>
<dbReference type="PANTHER" id="PTHR43537">
    <property type="entry name" value="TRANSCRIPTIONAL REGULATOR, GNTR FAMILY"/>
    <property type="match status" value="1"/>
</dbReference>
<dbReference type="SMART" id="SM00895">
    <property type="entry name" value="FCD"/>
    <property type="match status" value="1"/>
</dbReference>
<dbReference type="SUPFAM" id="SSF46785">
    <property type="entry name" value="Winged helix' DNA-binding domain"/>
    <property type="match status" value="1"/>
</dbReference>
<reference evidence="6" key="1">
    <citation type="submission" date="2018-07" db="EMBL/GenBank/DDBJ databases">
        <authorList>
            <person name="Safronova V.I."/>
            <person name="Chirak E.R."/>
            <person name="Sazanova A.L."/>
        </authorList>
    </citation>
    <scope>NUCLEOTIDE SEQUENCE [LARGE SCALE GENOMIC DNA]</scope>
    <source>
        <strain evidence="6">RCAM04685</strain>
    </source>
</reference>
<accession>A0A370L1L0</accession>
<dbReference type="Gene3D" id="1.20.120.530">
    <property type="entry name" value="GntR ligand-binding domain-like"/>
    <property type="match status" value="1"/>
</dbReference>
<feature type="domain" description="HTH gntR-type" evidence="4">
    <location>
        <begin position="8"/>
        <end position="75"/>
    </location>
</feature>
<evidence type="ECO:0000313" key="6">
    <source>
        <dbReference type="Proteomes" id="UP000255207"/>
    </source>
</evidence>